<protein>
    <recommendedName>
        <fullName evidence="3">Cell division protein FtsL</fullName>
    </recommendedName>
</protein>
<evidence type="ECO:0008006" key="3">
    <source>
        <dbReference type="Google" id="ProtNLM"/>
    </source>
</evidence>
<organism evidence="1 2">
    <name type="scientific">Loktanella fryxellensis</name>
    <dbReference type="NCBI Taxonomy" id="245187"/>
    <lineage>
        <taxon>Bacteria</taxon>
        <taxon>Pseudomonadati</taxon>
        <taxon>Pseudomonadota</taxon>
        <taxon>Alphaproteobacteria</taxon>
        <taxon>Rhodobacterales</taxon>
        <taxon>Roseobacteraceae</taxon>
        <taxon>Loktanella</taxon>
    </lineage>
</organism>
<keyword evidence="2" id="KW-1185">Reference proteome</keyword>
<name>A0A1H7Z6F3_9RHOB</name>
<dbReference type="Proteomes" id="UP000199585">
    <property type="component" value="Unassembled WGS sequence"/>
</dbReference>
<proteinExistence type="predicted"/>
<dbReference type="EMBL" id="FOCI01000001">
    <property type="protein sequence ID" value="SEM53771.1"/>
    <property type="molecule type" value="Genomic_DNA"/>
</dbReference>
<dbReference type="STRING" id="245187.SAMN04488003_101457"/>
<gene>
    <name evidence="1" type="ORF">SAMN04488003_101457</name>
</gene>
<dbReference type="AlphaFoldDB" id="A0A1H7Z6F3"/>
<evidence type="ECO:0000313" key="1">
    <source>
        <dbReference type="EMBL" id="SEM53771.1"/>
    </source>
</evidence>
<evidence type="ECO:0000313" key="2">
    <source>
        <dbReference type="Proteomes" id="UP000199585"/>
    </source>
</evidence>
<accession>A0A1H7Z6F3</accession>
<sequence length="120" mass="13558">MMRPLMYVVAALTVMGLAFWAYQENYRTQQEIRGVRTLHAQIGDAHERLRMLRAEWAYLNRPDRLIDLAELNFDRLGLLPLAPEAFGDIATIIYPLPDILPISDPIDVRSVAPGGGEDPL</sequence>
<reference evidence="1 2" key="1">
    <citation type="submission" date="2016-10" db="EMBL/GenBank/DDBJ databases">
        <authorList>
            <person name="de Groot N.N."/>
        </authorList>
    </citation>
    <scope>NUCLEOTIDE SEQUENCE [LARGE SCALE GENOMIC DNA]</scope>
    <source>
        <strain evidence="1 2">DSM 16213</strain>
    </source>
</reference>
<dbReference type="OrthoDB" id="7165680at2"/>